<evidence type="ECO:0000313" key="14">
    <source>
        <dbReference type="Proteomes" id="UP000746535"/>
    </source>
</evidence>
<evidence type="ECO:0000256" key="10">
    <source>
        <dbReference type="RuleBase" id="RU003812"/>
    </source>
</evidence>
<feature type="binding site" evidence="8">
    <location>
        <position position="56"/>
    </location>
    <ligand>
        <name>Mg(2+)</name>
        <dbReference type="ChEBI" id="CHEBI:18420"/>
    </ligand>
</feature>
<feature type="binding site" evidence="8">
    <location>
        <begin position="50"/>
        <end position="57"/>
    </location>
    <ligand>
        <name>ATP</name>
        <dbReference type="ChEBI" id="CHEBI:30616"/>
    </ligand>
</feature>
<keyword evidence="3 8" id="KW-0479">Metal-binding</keyword>
<evidence type="ECO:0000256" key="5">
    <source>
        <dbReference type="ARBA" id="ARBA00022840"/>
    </source>
</evidence>
<evidence type="ECO:0000256" key="6">
    <source>
        <dbReference type="ARBA" id="ARBA00022842"/>
    </source>
</evidence>
<evidence type="ECO:0000256" key="1">
    <source>
        <dbReference type="ARBA" id="ARBA00005859"/>
    </source>
</evidence>
<keyword evidence="14" id="KW-1185">Reference proteome</keyword>
<dbReference type="PANTHER" id="PTHR23090">
    <property type="entry name" value="NH 3 /GLUTAMINE-DEPENDENT NAD + SYNTHETASE"/>
    <property type="match status" value="1"/>
</dbReference>
<evidence type="ECO:0000256" key="8">
    <source>
        <dbReference type="HAMAP-Rule" id="MF_00193"/>
    </source>
</evidence>
<dbReference type="NCBIfam" id="NF001979">
    <property type="entry name" value="PRK00768.1"/>
    <property type="match status" value="1"/>
</dbReference>
<dbReference type="Pfam" id="PF02540">
    <property type="entry name" value="NAD_synthase"/>
    <property type="match status" value="1"/>
</dbReference>
<gene>
    <name evidence="8 13" type="primary">nadE</name>
    <name evidence="12" type="ORF">HBH25_12990</name>
    <name evidence="13" type="ORF">HBH25_21345</name>
</gene>
<dbReference type="InterPro" id="IPR022926">
    <property type="entry name" value="NH(3)-dep_NAD(+)_synth"/>
</dbReference>
<dbReference type="InterPro" id="IPR022310">
    <property type="entry name" value="NAD/GMP_synthase"/>
</dbReference>
<evidence type="ECO:0000256" key="7">
    <source>
        <dbReference type="ARBA" id="ARBA00023027"/>
    </source>
</evidence>
<dbReference type="Proteomes" id="UP000746535">
    <property type="component" value="Unassembled WGS sequence"/>
</dbReference>
<comment type="similarity">
    <text evidence="1 8 9">Belongs to the NAD synthetase family.</text>
</comment>
<dbReference type="InterPro" id="IPR003694">
    <property type="entry name" value="NAD_synthase"/>
</dbReference>
<feature type="binding site" description="in other chain" evidence="8">
    <location>
        <begin position="270"/>
        <end position="271"/>
    </location>
    <ligand>
        <name>deamido-NAD(+)</name>
        <dbReference type="ChEBI" id="CHEBI:58437"/>
        <note>ligand shared between two neighboring subunits</note>
    </ligand>
</feature>
<feature type="binding site" evidence="8">
    <location>
        <position position="199"/>
    </location>
    <ligand>
        <name>ATP</name>
        <dbReference type="ChEBI" id="CHEBI:30616"/>
    </ligand>
</feature>
<dbReference type="CDD" id="cd00553">
    <property type="entry name" value="NAD_synthase"/>
    <property type="match status" value="1"/>
</dbReference>
<keyword evidence="5 8" id="KW-0067">ATP-binding</keyword>
<keyword evidence="2 8" id="KW-0436">Ligase</keyword>
<keyword evidence="7 8" id="KW-0520">NAD</keyword>
<evidence type="ECO:0000256" key="4">
    <source>
        <dbReference type="ARBA" id="ARBA00022741"/>
    </source>
</evidence>
<keyword evidence="6 8" id="KW-0460">Magnesium</keyword>
<dbReference type="NCBIfam" id="TIGR00552">
    <property type="entry name" value="nadE"/>
    <property type="match status" value="1"/>
</dbReference>
<feature type="binding site" description="in other chain" evidence="8">
    <location>
        <position position="150"/>
    </location>
    <ligand>
        <name>deamido-NAD(+)</name>
        <dbReference type="ChEBI" id="CHEBI:58437"/>
        <note>ligand shared between two neighboring subunits</note>
    </ligand>
</feature>
<dbReference type="EMBL" id="JAAVJI010000007">
    <property type="protein sequence ID" value="NJP01763.1"/>
    <property type="molecule type" value="Genomic_DNA"/>
</dbReference>
<evidence type="ECO:0000256" key="9">
    <source>
        <dbReference type="RuleBase" id="RU003811"/>
    </source>
</evidence>
<organism evidence="13 14">
    <name type="scientific">Pseudomonas quercus</name>
    <dbReference type="NCBI Taxonomy" id="2722792"/>
    <lineage>
        <taxon>Bacteria</taxon>
        <taxon>Pseudomonadati</taxon>
        <taxon>Pseudomonadota</taxon>
        <taxon>Gammaproteobacteria</taxon>
        <taxon>Pseudomonadales</taxon>
        <taxon>Pseudomonadaceae</taxon>
        <taxon>Pseudomonas</taxon>
    </lineage>
</organism>
<feature type="domain" description="NAD/GMP synthase" evidence="11">
    <location>
        <begin position="28"/>
        <end position="275"/>
    </location>
</feature>
<name>A0ABX0YMR3_9PSED</name>
<reference evidence="13 14" key="1">
    <citation type="submission" date="2020-03" db="EMBL/GenBank/DDBJ databases">
        <authorList>
            <person name="Wang L."/>
            <person name="He N."/>
            <person name="Li Y."/>
            <person name="Fang Y."/>
            <person name="Zhang F."/>
        </authorList>
    </citation>
    <scope>NUCLEOTIDE SEQUENCE [LARGE SCALE GENOMIC DNA]</scope>
    <source>
        <strain evidence="14">hsmgli-8</strain>
        <strain evidence="13">Hsmgli-8</strain>
    </source>
</reference>
<protein>
    <recommendedName>
        <fullName evidence="8 10">NH(3)-dependent NAD(+) synthetase</fullName>
        <ecNumber evidence="8 10">6.3.1.5</ecNumber>
    </recommendedName>
</protein>
<evidence type="ECO:0000259" key="11">
    <source>
        <dbReference type="Pfam" id="PF02540"/>
    </source>
</evidence>
<proteinExistence type="inferred from homology"/>
<comment type="pathway">
    <text evidence="8">Cofactor biosynthesis; NAD(+) biosynthesis; NAD(+) from deamido-NAD(+) (ammonia route): step 1/1.</text>
</comment>
<feature type="binding site" description="in other chain" evidence="8">
    <location>
        <position position="183"/>
    </location>
    <ligand>
        <name>deamido-NAD(+)</name>
        <dbReference type="ChEBI" id="CHEBI:58437"/>
        <note>ligand shared between two neighboring subunits</note>
    </ligand>
</feature>
<comment type="subunit">
    <text evidence="8">Homodimer.</text>
</comment>
<dbReference type="SUPFAM" id="SSF52402">
    <property type="entry name" value="Adenine nucleotide alpha hydrolases-like"/>
    <property type="match status" value="1"/>
</dbReference>
<feature type="binding site" evidence="8">
    <location>
        <position position="190"/>
    </location>
    <ligand>
        <name>deamido-NAD(+)</name>
        <dbReference type="ChEBI" id="CHEBI:58437"/>
        <note>ligand shared between two neighboring subunits</note>
    </ligand>
</feature>
<dbReference type="PANTHER" id="PTHR23090:SF7">
    <property type="entry name" value="NH(3)-DEPENDENT NAD(+) SYNTHETASE"/>
    <property type="match status" value="1"/>
</dbReference>
<dbReference type="InterPro" id="IPR014729">
    <property type="entry name" value="Rossmann-like_a/b/a_fold"/>
</dbReference>
<feature type="binding site" evidence="8">
    <location>
        <position position="170"/>
    </location>
    <ligand>
        <name>ATP</name>
        <dbReference type="ChEBI" id="CHEBI:30616"/>
    </ligand>
</feature>
<keyword evidence="4 8" id="KW-0547">Nucleotide-binding</keyword>
<comment type="function">
    <text evidence="8">Catalyzes the ATP-dependent amidation of deamido-NAD to form NAD. Uses ammonia as a nitrogen source.</text>
</comment>
<sequence>MSNRQAEIAAALNVVPPFANEAALVAEVDRRKAFIKQTLRNAGLKVLVLGISGGVDSSTAGRLAQLAVEALREETGDSAYRFIAVRLPYAQQHDEEDAAAAMKFVNADEEVTVNIAGGVQGLDAQLDALTVAKPLTDARRDFVRGNTKARIRMVAQYAIANANDGLVIGTDHAAEAVMGFFTKFGDGACDLTPLEGLVKGQVRAIAQYLGAPEKLFAKTPTADLEELTPGKPDEDAHGVTYQEIDAFLHGQPVRQEAYDTIVRTYDKTAHKRRQPYAPE</sequence>
<dbReference type="EMBL" id="JAAVJI010000019">
    <property type="protein sequence ID" value="NJP03386.1"/>
    <property type="molecule type" value="Genomic_DNA"/>
</dbReference>
<evidence type="ECO:0000256" key="2">
    <source>
        <dbReference type="ARBA" id="ARBA00022598"/>
    </source>
</evidence>
<accession>A0ABX0YMR3</accession>
<feature type="binding site" evidence="8">
    <location>
        <position position="175"/>
    </location>
    <ligand>
        <name>Mg(2+)</name>
        <dbReference type="ChEBI" id="CHEBI:18420"/>
    </ligand>
</feature>
<dbReference type="HAMAP" id="MF_00193">
    <property type="entry name" value="NadE_ammonia_dep"/>
    <property type="match status" value="1"/>
</dbReference>
<comment type="caution">
    <text evidence="13">The sequence shown here is derived from an EMBL/GenBank/DDBJ whole genome shotgun (WGS) entry which is preliminary data.</text>
</comment>
<evidence type="ECO:0000313" key="13">
    <source>
        <dbReference type="EMBL" id="NJP03386.1"/>
    </source>
</evidence>
<dbReference type="GO" id="GO:0008795">
    <property type="term" value="F:NAD+ synthase activity"/>
    <property type="evidence" value="ECO:0007669"/>
    <property type="project" value="UniProtKB-EC"/>
</dbReference>
<dbReference type="EC" id="6.3.1.5" evidence="8 10"/>
<feature type="binding site" evidence="8">
    <location>
        <position position="221"/>
    </location>
    <ligand>
        <name>ATP</name>
        <dbReference type="ChEBI" id="CHEBI:30616"/>
    </ligand>
</feature>
<dbReference type="Gene3D" id="3.40.50.620">
    <property type="entry name" value="HUPs"/>
    <property type="match status" value="1"/>
</dbReference>
<evidence type="ECO:0000256" key="3">
    <source>
        <dbReference type="ARBA" id="ARBA00022723"/>
    </source>
</evidence>
<dbReference type="RefSeq" id="WP_168084340.1">
    <property type="nucleotide sequence ID" value="NZ_JAAVJI010000007.1"/>
</dbReference>
<comment type="catalytic activity">
    <reaction evidence="8 10">
        <text>deamido-NAD(+) + NH4(+) + ATP = AMP + diphosphate + NAD(+) + H(+)</text>
        <dbReference type="Rhea" id="RHEA:21188"/>
        <dbReference type="ChEBI" id="CHEBI:15378"/>
        <dbReference type="ChEBI" id="CHEBI:28938"/>
        <dbReference type="ChEBI" id="CHEBI:30616"/>
        <dbReference type="ChEBI" id="CHEBI:33019"/>
        <dbReference type="ChEBI" id="CHEBI:57540"/>
        <dbReference type="ChEBI" id="CHEBI:58437"/>
        <dbReference type="ChEBI" id="CHEBI:456215"/>
        <dbReference type="EC" id="6.3.1.5"/>
    </reaction>
</comment>
<evidence type="ECO:0000313" key="12">
    <source>
        <dbReference type="EMBL" id="NJP01763.1"/>
    </source>
</evidence>